<evidence type="ECO:0000256" key="1">
    <source>
        <dbReference type="SAM" id="MobiDB-lite"/>
    </source>
</evidence>
<protein>
    <submittedName>
        <fullName evidence="2">Uncharacterized protein</fullName>
    </submittedName>
</protein>
<proteinExistence type="predicted"/>
<evidence type="ECO:0000313" key="2">
    <source>
        <dbReference type="EMBL" id="EPS34628.1"/>
    </source>
</evidence>
<gene>
    <name evidence="2" type="ORF">PDE_09592</name>
</gene>
<dbReference type="Proteomes" id="UP000019376">
    <property type="component" value="Unassembled WGS sequence"/>
</dbReference>
<accession>S8B6S7</accession>
<keyword evidence="3" id="KW-1185">Reference proteome</keyword>
<reference evidence="2 3" key="1">
    <citation type="journal article" date="2013" name="PLoS ONE">
        <title>Genomic and secretomic analyses reveal unique features of the lignocellulolytic enzyme system of Penicillium decumbens.</title>
        <authorList>
            <person name="Liu G."/>
            <person name="Zhang L."/>
            <person name="Wei X."/>
            <person name="Zou G."/>
            <person name="Qin Y."/>
            <person name="Ma L."/>
            <person name="Li J."/>
            <person name="Zheng H."/>
            <person name="Wang S."/>
            <person name="Wang C."/>
            <person name="Xun L."/>
            <person name="Zhao G.-P."/>
            <person name="Zhou Z."/>
            <person name="Qu Y."/>
        </authorList>
    </citation>
    <scope>NUCLEOTIDE SEQUENCE [LARGE SCALE GENOMIC DNA]</scope>
    <source>
        <strain evidence="3">114-2 / CGMCC 5302</strain>
    </source>
</reference>
<evidence type="ECO:0000313" key="3">
    <source>
        <dbReference type="Proteomes" id="UP000019376"/>
    </source>
</evidence>
<feature type="region of interest" description="Disordered" evidence="1">
    <location>
        <begin position="1"/>
        <end position="49"/>
    </location>
</feature>
<sequence>MLPPGVSAGPTKKKVGSQNQLDLVNGTQGGESPVIHRSDAGTNQAGVNPDCHLLNSDVKSKKKGCPLYEQTVSTTGHSVLARCARSPFSVGEHLTEAALIEAIVPPLSHSKAGCKYSFQKKKLGWSIFL</sequence>
<feature type="compositionally biased region" description="Polar residues" evidence="1">
    <location>
        <begin position="16"/>
        <end position="26"/>
    </location>
</feature>
<dbReference type="EMBL" id="KB644415">
    <property type="protein sequence ID" value="EPS34628.1"/>
    <property type="molecule type" value="Genomic_DNA"/>
</dbReference>
<organism evidence="2 3">
    <name type="scientific">Penicillium oxalicum (strain 114-2 / CGMCC 5302)</name>
    <name type="common">Penicillium decumbens</name>
    <dbReference type="NCBI Taxonomy" id="933388"/>
    <lineage>
        <taxon>Eukaryota</taxon>
        <taxon>Fungi</taxon>
        <taxon>Dikarya</taxon>
        <taxon>Ascomycota</taxon>
        <taxon>Pezizomycotina</taxon>
        <taxon>Eurotiomycetes</taxon>
        <taxon>Eurotiomycetidae</taxon>
        <taxon>Eurotiales</taxon>
        <taxon>Aspergillaceae</taxon>
        <taxon>Penicillium</taxon>
    </lineage>
</organism>
<dbReference type="HOGENOM" id="CLU_1949553_0_0_1"/>
<name>S8B6S7_PENO1</name>
<dbReference type="AlphaFoldDB" id="S8B6S7"/>